<dbReference type="InterPro" id="IPR008271">
    <property type="entry name" value="Ser/Thr_kinase_AS"/>
</dbReference>
<evidence type="ECO:0000313" key="10">
    <source>
        <dbReference type="Proteomes" id="UP001630127"/>
    </source>
</evidence>
<evidence type="ECO:0000256" key="3">
    <source>
        <dbReference type="ARBA" id="ARBA00022679"/>
    </source>
</evidence>
<sequence length="1025" mass="115339">METPPELTISDQSFQLGTAAATATATATATESQKAWHIFALLLSLRRPARPNELATKCTLFYTTPKLIEFLCFIPDSPLCLTPNFLVTFSSTGFLAIAQYFANSEACLNFLQRFRLGLELGLGIYGERQQRVSGQIMKTYSRKRKRIRLEDENLEVAKRRGNSDEFDGKGDDRMMLALPSEVSSDSAEVYFQHGNMSTNINMQSCEPSLMAFNARQLKKAMFRTSLFVSSSDRLSKSGIGNTGYGNEKGAGCQFDFLACPGYQNLPSISEHKIRKAIPYPEMNHLIALQSPVVRPKHKMNEESLDRKMRFTRKFSLEFDQQIEHSQEQVEIVGHPCENMVLDMKSMLSNQEEQHRAFDENRLVDMTKTDGLQEDKKLDNVLEGCNLMIPLTEEEKERELQNSQAILTANALSLGQDQLVKTSPTSKTDQKKEPSQHLNSIYKTLENANSTCSPLRKLQTKIDKSSVPPKQQLKYNGYQNMNLKEKKENVNKNRESSFSQSHDQAEQRVLPNFESFIVEEEEGSGGYGTVYRARRKTDGVTFAIKCPHVNANRNHVHNELKMLERFGGKNFVIKFEGSFKSGSSDCLVLEHVEHDRPEVLKRDIDVCELQWYGYCMFRALAGLHKQGVVHRDVKPGNFLFNRKACKGYLIDFNLAMDLNQKYGTLDKTKLGNDASLNHVPLPRTKSLPPTKSRKILTTKSMELAYQQQQNVSKPFLLSKDTRKKTEKPNPYAEVGSRSIIKSQGADGSGITSAKEATSTKTPSAERFREPLPCQGRKELINLVQEALQGAKHGAVNVPVSKRKRVAAPPAKVDRKFVYLTPMPLHSAGGVVGGAGSLKNKGEGKNKREGPCVGTKGFRAPEVLFRSLHQGPKVDIWSAGVTLVYLLIGRAPFVGDPDQNVKEIAKLRGSEALWEVAKLHCRESSFPPDLFDIKSLSSMKLQDWCNVNTRRPEFLEVIPRSFFDLVDKCLTVNPRVRISAEEALRHEFFTPCHEALKKHRLLRQRASLDSESSLLLHQQSQTCGEVS</sequence>
<dbReference type="SMART" id="SM00220">
    <property type="entry name" value="S_TKc"/>
    <property type="match status" value="1"/>
</dbReference>
<evidence type="ECO:0000256" key="7">
    <source>
        <dbReference type="SAM" id="MobiDB-lite"/>
    </source>
</evidence>
<comment type="caution">
    <text evidence="9">The sequence shown here is derived from an EMBL/GenBank/DDBJ whole genome shotgun (WGS) entry which is preliminary data.</text>
</comment>
<dbReference type="FunFam" id="1.10.510.10:FF:001893">
    <property type="entry name" value="Probable serine/threonine-protein kinase DDB_G0291918"/>
    <property type="match status" value="1"/>
</dbReference>
<evidence type="ECO:0000256" key="6">
    <source>
        <dbReference type="ARBA" id="ARBA00022840"/>
    </source>
</evidence>
<feature type="region of interest" description="Disordered" evidence="7">
    <location>
        <begin position="458"/>
        <end position="478"/>
    </location>
</feature>
<feature type="compositionally biased region" description="Polar residues" evidence="7">
    <location>
        <begin position="748"/>
        <end position="761"/>
    </location>
</feature>
<dbReference type="Pfam" id="PF00069">
    <property type="entry name" value="Pkinase"/>
    <property type="match status" value="2"/>
</dbReference>
<keyword evidence="5" id="KW-0418">Kinase</keyword>
<feature type="domain" description="Protein kinase" evidence="8">
    <location>
        <begin position="515"/>
        <end position="987"/>
    </location>
</feature>
<keyword evidence="2" id="KW-0723">Serine/threonine-protein kinase</keyword>
<keyword evidence="6" id="KW-0067">ATP-binding</keyword>
<keyword evidence="10" id="KW-1185">Reference proteome</keyword>
<evidence type="ECO:0000256" key="4">
    <source>
        <dbReference type="ARBA" id="ARBA00022741"/>
    </source>
</evidence>
<name>A0ABD2Y1R7_9GENT</name>
<organism evidence="9 10">
    <name type="scientific">Cinchona calisaya</name>
    <dbReference type="NCBI Taxonomy" id="153742"/>
    <lineage>
        <taxon>Eukaryota</taxon>
        <taxon>Viridiplantae</taxon>
        <taxon>Streptophyta</taxon>
        <taxon>Embryophyta</taxon>
        <taxon>Tracheophyta</taxon>
        <taxon>Spermatophyta</taxon>
        <taxon>Magnoliopsida</taxon>
        <taxon>eudicotyledons</taxon>
        <taxon>Gunneridae</taxon>
        <taxon>Pentapetalae</taxon>
        <taxon>asterids</taxon>
        <taxon>lamiids</taxon>
        <taxon>Gentianales</taxon>
        <taxon>Rubiaceae</taxon>
        <taxon>Cinchonoideae</taxon>
        <taxon>Cinchoneae</taxon>
        <taxon>Cinchona</taxon>
    </lineage>
</organism>
<dbReference type="InterPro" id="IPR000719">
    <property type="entry name" value="Prot_kinase_dom"/>
</dbReference>
<evidence type="ECO:0000259" key="8">
    <source>
        <dbReference type="PROSITE" id="PS50011"/>
    </source>
</evidence>
<keyword evidence="4" id="KW-0547">Nucleotide-binding</keyword>
<dbReference type="Gene3D" id="1.10.510.10">
    <property type="entry name" value="Transferase(Phosphotransferase) domain 1"/>
    <property type="match status" value="2"/>
</dbReference>
<dbReference type="FunFam" id="1.10.510.10:FF:001725">
    <property type="entry name" value="Kinase like protein"/>
    <property type="match status" value="1"/>
</dbReference>
<reference evidence="9 10" key="1">
    <citation type="submission" date="2024-11" db="EMBL/GenBank/DDBJ databases">
        <title>A near-complete genome assembly of Cinchona calisaya.</title>
        <authorList>
            <person name="Lian D.C."/>
            <person name="Zhao X.W."/>
            <person name="Wei L."/>
        </authorList>
    </citation>
    <scope>NUCLEOTIDE SEQUENCE [LARGE SCALE GENOMIC DNA]</scope>
    <source>
        <tissue evidence="9">Nenye</tissue>
    </source>
</reference>
<evidence type="ECO:0000256" key="2">
    <source>
        <dbReference type="ARBA" id="ARBA00022527"/>
    </source>
</evidence>
<accession>A0ABD2Y1R7</accession>
<dbReference type="EC" id="2.7.11.1" evidence="1"/>
<dbReference type="PROSITE" id="PS50011">
    <property type="entry name" value="PROTEIN_KINASE_DOM"/>
    <property type="match status" value="1"/>
</dbReference>
<dbReference type="PANTHER" id="PTHR44167:SF23">
    <property type="entry name" value="CDC7 KINASE, ISOFORM A-RELATED"/>
    <property type="match status" value="1"/>
</dbReference>
<dbReference type="Proteomes" id="UP001630127">
    <property type="component" value="Unassembled WGS sequence"/>
</dbReference>
<feature type="region of interest" description="Disordered" evidence="7">
    <location>
        <begin position="741"/>
        <end position="765"/>
    </location>
</feature>
<gene>
    <name evidence="9" type="ORF">ACH5RR_038813</name>
</gene>
<dbReference type="EMBL" id="JBJUIK010000016">
    <property type="protein sequence ID" value="KAL3499720.1"/>
    <property type="molecule type" value="Genomic_DNA"/>
</dbReference>
<dbReference type="GO" id="GO:0005524">
    <property type="term" value="F:ATP binding"/>
    <property type="evidence" value="ECO:0007669"/>
    <property type="project" value="UniProtKB-KW"/>
</dbReference>
<keyword evidence="3" id="KW-0808">Transferase</keyword>
<evidence type="ECO:0000256" key="5">
    <source>
        <dbReference type="ARBA" id="ARBA00022777"/>
    </source>
</evidence>
<dbReference type="InterPro" id="IPR011009">
    <property type="entry name" value="Kinase-like_dom_sf"/>
</dbReference>
<dbReference type="AlphaFoldDB" id="A0ABD2Y1R7"/>
<dbReference type="PANTHER" id="PTHR44167">
    <property type="entry name" value="OVARIAN-SPECIFIC SERINE/THREONINE-PROTEIN KINASE LOK-RELATED"/>
    <property type="match status" value="1"/>
</dbReference>
<evidence type="ECO:0000313" key="9">
    <source>
        <dbReference type="EMBL" id="KAL3499720.1"/>
    </source>
</evidence>
<dbReference type="SUPFAM" id="SSF56112">
    <property type="entry name" value="Protein kinase-like (PK-like)"/>
    <property type="match status" value="1"/>
</dbReference>
<protein>
    <recommendedName>
        <fullName evidence="1">non-specific serine/threonine protein kinase</fullName>
        <ecNumber evidence="1">2.7.11.1</ecNumber>
    </recommendedName>
</protein>
<dbReference type="GO" id="GO:0004674">
    <property type="term" value="F:protein serine/threonine kinase activity"/>
    <property type="evidence" value="ECO:0007669"/>
    <property type="project" value="UniProtKB-KW"/>
</dbReference>
<proteinExistence type="predicted"/>
<dbReference type="PROSITE" id="PS00108">
    <property type="entry name" value="PROTEIN_KINASE_ST"/>
    <property type="match status" value="1"/>
</dbReference>
<evidence type="ECO:0000256" key="1">
    <source>
        <dbReference type="ARBA" id="ARBA00012513"/>
    </source>
</evidence>